<comment type="pathway">
    <text evidence="6">Cofactor biosynthesis; adenosylcobalamin biosynthesis; adenosylcobalamin from cob(II)yrinate a,c-diamide: step 2/7.</text>
</comment>
<proteinExistence type="inferred from homology"/>
<evidence type="ECO:0000256" key="2">
    <source>
        <dbReference type="ARBA" id="ARBA00011233"/>
    </source>
</evidence>
<accession>A0AA86T5E6</accession>
<sequence length="205" mass="23095">MKTRKGGMRITKVYTRTGDKGRTRLAGGQQVWKDSARVEAYGTVDELNAAIGVVRSCMPSGQGPNPDPVRLDQELGWVQHKLFDLGALLATAPGQTFPNMPQIAQQDVTRLERLIDTCQKDLPPLKEFLLPGGSLVPSLLHLARTICRRAERHCVRLSREEPADGMAIIFLNRLSDTFFVLARWVAHRRREPEVLWDRHPPTRTP</sequence>
<comment type="catalytic activity">
    <reaction evidence="6">
        <text>2 cob(II)alamin + reduced [electron-transfer flavoprotein] + 2 ATP = 2 adenosylcob(III)alamin + 2 triphosphate + oxidized [electron-transfer flavoprotein] + 3 H(+)</text>
        <dbReference type="Rhea" id="RHEA:28671"/>
        <dbReference type="Rhea" id="RHEA-COMP:10685"/>
        <dbReference type="Rhea" id="RHEA-COMP:10686"/>
        <dbReference type="ChEBI" id="CHEBI:15378"/>
        <dbReference type="ChEBI" id="CHEBI:16304"/>
        <dbReference type="ChEBI" id="CHEBI:18036"/>
        <dbReference type="ChEBI" id="CHEBI:18408"/>
        <dbReference type="ChEBI" id="CHEBI:30616"/>
        <dbReference type="ChEBI" id="CHEBI:57692"/>
        <dbReference type="ChEBI" id="CHEBI:58307"/>
        <dbReference type="EC" id="2.5.1.17"/>
    </reaction>
</comment>
<dbReference type="FunFam" id="1.20.1200.10:FF:000001">
    <property type="entry name" value="Cob(I)yrinic acid a,c-diamide adenosyltransferase"/>
    <property type="match status" value="1"/>
</dbReference>
<dbReference type="PANTHER" id="PTHR12213">
    <property type="entry name" value="CORRINOID ADENOSYLTRANSFERASE"/>
    <property type="match status" value="1"/>
</dbReference>
<comment type="subunit">
    <text evidence="2">Homotrimer.</text>
</comment>
<keyword evidence="3 6" id="KW-0808">Transferase</keyword>
<gene>
    <name evidence="8" type="ORF">DNFV4_02875</name>
</gene>
<comment type="similarity">
    <text evidence="1 6">Belongs to the Cob(I)alamin adenosyltransferase family.</text>
</comment>
<dbReference type="EMBL" id="OX365700">
    <property type="protein sequence ID" value="CAI4032445.1"/>
    <property type="molecule type" value="Genomic_DNA"/>
</dbReference>
<name>A0AA86T5E6_9BACT</name>
<evidence type="ECO:0000256" key="1">
    <source>
        <dbReference type="ARBA" id="ARBA00007487"/>
    </source>
</evidence>
<dbReference type="Pfam" id="PF01923">
    <property type="entry name" value="Cob_adeno_trans"/>
    <property type="match status" value="1"/>
</dbReference>
<organism evidence="8 9">
    <name type="scientific">Nitrospira tepida</name>
    <dbReference type="NCBI Taxonomy" id="2973512"/>
    <lineage>
        <taxon>Bacteria</taxon>
        <taxon>Pseudomonadati</taxon>
        <taxon>Nitrospirota</taxon>
        <taxon>Nitrospiria</taxon>
        <taxon>Nitrospirales</taxon>
        <taxon>Nitrospiraceae</taxon>
        <taxon>Nitrospira</taxon>
    </lineage>
</organism>
<evidence type="ECO:0000256" key="5">
    <source>
        <dbReference type="ARBA" id="ARBA00022840"/>
    </source>
</evidence>
<evidence type="ECO:0000313" key="9">
    <source>
        <dbReference type="Proteomes" id="UP001179121"/>
    </source>
</evidence>
<dbReference type="EC" id="2.5.1.17" evidence="6"/>
<dbReference type="RefSeq" id="WP_289269167.1">
    <property type="nucleotide sequence ID" value="NZ_OX365700.1"/>
</dbReference>
<dbReference type="Proteomes" id="UP001179121">
    <property type="component" value="Chromosome"/>
</dbReference>
<dbReference type="InterPro" id="IPR016030">
    <property type="entry name" value="CblAdoTrfase-like"/>
</dbReference>
<dbReference type="AlphaFoldDB" id="A0AA86T5E6"/>
<dbReference type="InterPro" id="IPR029499">
    <property type="entry name" value="PduO-typ"/>
</dbReference>
<dbReference type="GO" id="GO:0005524">
    <property type="term" value="F:ATP binding"/>
    <property type="evidence" value="ECO:0007669"/>
    <property type="project" value="UniProtKB-UniRule"/>
</dbReference>
<dbReference type="SUPFAM" id="SSF89028">
    <property type="entry name" value="Cobalamin adenosyltransferase-like"/>
    <property type="match status" value="1"/>
</dbReference>
<keyword evidence="6" id="KW-0169">Cobalamin biosynthesis</keyword>
<keyword evidence="4 6" id="KW-0547">Nucleotide-binding</keyword>
<dbReference type="KEGG" id="nti:DNFV4_02875"/>
<dbReference type="PANTHER" id="PTHR12213:SF0">
    <property type="entry name" value="CORRINOID ADENOSYLTRANSFERASE MMAB"/>
    <property type="match status" value="1"/>
</dbReference>
<dbReference type="Gene3D" id="1.20.1200.10">
    <property type="entry name" value="Cobalamin adenosyltransferase-like"/>
    <property type="match status" value="1"/>
</dbReference>
<dbReference type="GO" id="GO:0009236">
    <property type="term" value="P:cobalamin biosynthetic process"/>
    <property type="evidence" value="ECO:0007669"/>
    <property type="project" value="UniProtKB-UniRule"/>
</dbReference>
<dbReference type="NCBIfam" id="TIGR00636">
    <property type="entry name" value="PduO_Nterm"/>
    <property type="match status" value="1"/>
</dbReference>
<dbReference type="GO" id="GO:0008817">
    <property type="term" value="F:corrinoid adenosyltransferase activity"/>
    <property type="evidence" value="ECO:0007669"/>
    <property type="project" value="UniProtKB-UniRule"/>
</dbReference>
<keyword evidence="5 6" id="KW-0067">ATP-binding</keyword>
<protein>
    <recommendedName>
        <fullName evidence="6">Corrinoid adenosyltransferase</fullName>
        <ecNumber evidence="6">2.5.1.17</ecNumber>
    </recommendedName>
    <alternativeName>
        <fullName evidence="6">Cob(II)alamin adenosyltransferase</fullName>
    </alternativeName>
    <alternativeName>
        <fullName evidence="6">Cob(II)yrinic acid a,c-diamide adenosyltransferase</fullName>
    </alternativeName>
    <alternativeName>
        <fullName evidence="6">Cobinamide/cobalamin adenosyltransferase</fullName>
    </alternativeName>
</protein>
<dbReference type="InterPro" id="IPR036451">
    <property type="entry name" value="CblAdoTrfase-like_sf"/>
</dbReference>
<reference evidence="8" key="1">
    <citation type="submission" date="2022-10" db="EMBL/GenBank/DDBJ databases">
        <authorList>
            <person name="Koch H."/>
        </authorList>
    </citation>
    <scope>NUCLEOTIDE SEQUENCE</scope>
    <source>
        <strain evidence="8">DNF</strain>
    </source>
</reference>
<evidence type="ECO:0000259" key="7">
    <source>
        <dbReference type="Pfam" id="PF01923"/>
    </source>
</evidence>
<evidence type="ECO:0000256" key="3">
    <source>
        <dbReference type="ARBA" id="ARBA00022679"/>
    </source>
</evidence>
<evidence type="ECO:0000313" key="8">
    <source>
        <dbReference type="EMBL" id="CAI4032445.1"/>
    </source>
</evidence>
<keyword evidence="9" id="KW-1185">Reference proteome</keyword>
<evidence type="ECO:0000256" key="4">
    <source>
        <dbReference type="ARBA" id="ARBA00022741"/>
    </source>
</evidence>
<feature type="domain" description="Cobalamin adenosyltransferase-like" evidence="7">
    <location>
        <begin position="13"/>
        <end position="185"/>
    </location>
</feature>
<evidence type="ECO:0000256" key="6">
    <source>
        <dbReference type="RuleBase" id="RU366026"/>
    </source>
</evidence>
<comment type="catalytic activity">
    <reaction evidence="6">
        <text>2 cob(II)yrinate a,c diamide + reduced [electron-transfer flavoprotein] + 2 ATP = 2 adenosylcob(III)yrinate a,c-diamide + 2 triphosphate + oxidized [electron-transfer flavoprotein] + 3 H(+)</text>
        <dbReference type="Rhea" id="RHEA:11528"/>
        <dbReference type="Rhea" id="RHEA-COMP:10685"/>
        <dbReference type="Rhea" id="RHEA-COMP:10686"/>
        <dbReference type="ChEBI" id="CHEBI:15378"/>
        <dbReference type="ChEBI" id="CHEBI:18036"/>
        <dbReference type="ChEBI" id="CHEBI:30616"/>
        <dbReference type="ChEBI" id="CHEBI:57692"/>
        <dbReference type="ChEBI" id="CHEBI:58307"/>
        <dbReference type="ChEBI" id="CHEBI:58503"/>
        <dbReference type="ChEBI" id="CHEBI:58537"/>
        <dbReference type="EC" id="2.5.1.17"/>
    </reaction>
</comment>